<evidence type="ECO:0000259" key="2">
    <source>
        <dbReference type="PROSITE" id="PS51272"/>
    </source>
</evidence>
<protein>
    <submittedName>
        <fullName evidence="3">S-layer homology domain-containing protein</fullName>
    </submittedName>
</protein>
<accession>A0ABR8UE13</accession>
<evidence type="ECO:0000256" key="1">
    <source>
        <dbReference type="SAM" id="SignalP"/>
    </source>
</evidence>
<proteinExistence type="predicted"/>
<gene>
    <name evidence="3" type="ORF">H9649_15435</name>
</gene>
<dbReference type="Pfam" id="PF00395">
    <property type="entry name" value="SLH"/>
    <property type="match status" value="3"/>
</dbReference>
<dbReference type="InterPro" id="IPR051465">
    <property type="entry name" value="Cell_Envelope_Struct_Comp"/>
</dbReference>
<keyword evidence="4" id="KW-1185">Reference proteome</keyword>
<dbReference type="InterPro" id="IPR001119">
    <property type="entry name" value="SLH_dom"/>
</dbReference>
<dbReference type="RefSeq" id="WP_191695790.1">
    <property type="nucleotide sequence ID" value="NZ_JACSQN010000018.1"/>
</dbReference>
<feature type="signal peptide" evidence="1">
    <location>
        <begin position="1"/>
        <end position="23"/>
    </location>
</feature>
<name>A0ABR8UE13_9BACL</name>
<dbReference type="Proteomes" id="UP000626786">
    <property type="component" value="Unassembled WGS sequence"/>
</dbReference>
<evidence type="ECO:0000313" key="4">
    <source>
        <dbReference type="Proteomes" id="UP000626786"/>
    </source>
</evidence>
<dbReference type="PROSITE" id="PS51272">
    <property type="entry name" value="SLH"/>
    <property type="match status" value="3"/>
</dbReference>
<keyword evidence="1" id="KW-0732">Signal</keyword>
<dbReference type="EMBL" id="JACSQN010000018">
    <property type="protein sequence ID" value="MBD7985963.1"/>
    <property type="molecule type" value="Genomic_DNA"/>
</dbReference>
<sequence length="452" mass="51569">MKKFMVFIIAFVLIVPMTSSVEAQSNPVFSDLKGNSATEAILYLHDKHIISGYPDGTFRPSEPITRAQAAAMLLKALDIEVIENPTVQFKDVTKKSNYYSILATINEKGIIRGDNGYMRPGEPTSRAQMAAILRRAFNMPLESQPTFTDVPPVHWAYADINSIAENRVASGYPDGSFKPSDVVTRAHFSAFLARAMEDSMKVKASKSYVGETGSEIVRDGWKYTIEDDRLIKINQKTNEEVVLLTRIDFERVEGYFEKRLGRGFPVILYNDDLYIPYHKVIGMMSEIPSSFGLMKTTIDGGKVEEINLPFISYNAKERNMYVWNDRIYYTVEKEPRDFESYYKDIPNVDDSLLLYSINLSGGDLKLESKFNARFIFEDIGPKVGTFPYTQKHKSVEYEHSTIYYFNKKGVFKYSLLDKKTAQLSSIQAKDMMVTDKGLEIIDVRDKKHVLKK</sequence>
<dbReference type="PANTHER" id="PTHR43308">
    <property type="entry name" value="OUTER MEMBRANE PROTEIN ALPHA-RELATED"/>
    <property type="match status" value="1"/>
</dbReference>
<feature type="domain" description="SLH" evidence="2">
    <location>
        <begin position="143"/>
        <end position="206"/>
    </location>
</feature>
<feature type="domain" description="SLH" evidence="2">
    <location>
        <begin position="24"/>
        <end position="87"/>
    </location>
</feature>
<feature type="chain" id="PRO_5046736576" evidence="1">
    <location>
        <begin position="24"/>
        <end position="452"/>
    </location>
</feature>
<reference evidence="3 4" key="1">
    <citation type="submission" date="2020-08" db="EMBL/GenBank/DDBJ databases">
        <title>A Genomic Blueprint of the Chicken Gut Microbiome.</title>
        <authorList>
            <person name="Gilroy R."/>
            <person name="Ravi A."/>
            <person name="Getino M."/>
            <person name="Pursley I."/>
            <person name="Horton D.L."/>
            <person name="Alikhan N.-F."/>
            <person name="Baker D."/>
            <person name="Gharbi K."/>
            <person name="Hall N."/>
            <person name="Watson M."/>
            <person name="Adriaenssens E.M."/>
            <person name="Foster-Nyarko E."/>
            <person name="Jarju S."/>
            <person name="Secka A."/>
            <person name="Antonio M."/>
            <person name="Oren A."/>
            <person name="Chaudhuri R."/>
            <person name="La Ragione R.M."/>
            <person name="Hildebrand F."/>
            <person name="Pallen M.J."/>
        </authorList>
    </citation>
    <scope>NUCLEOTIDE SEQUENCE [LARGE SCALE GENOMIC DNA]</scope>
    <source>
        <strain evidence="3 4">Sa2YVA2</strain>
    </source>
</reference>
<organism evidence="3 4">
    <name type="scientific">Sporosarcina quadrami</name>
    <dbReference type="NCBI Taxonomy" id="2762234"/>
    <lineage>
        <taxon>Bacteria</taxon>
        <taxon>Bacillati</taxon>
        <taxon>Bacillota</taxon>
        <taxon>Bacilli</taxon>
        <taxon>Bacillales</taxon>
        <taxon>Caryophanaceae</taxon>
        <taxon>Sporosarcina</taxon>
    </lineage>
</organism>
<comment type="caution">
    <text evidence="3">The sequence shown here is derived from an EMBL/GenBank/DDBJ whole genome shotgun (WGS) entry which is preliminary data.</text>
</comment>
<evidence type="ECO:0000313" key="3">
    <source>
        <dbReference type="EMBL" id="MBD7985963.1"/>
    </source>
</evidence>
<feature type="domain" description="SLH" evidence="2">
    <location>
        <begin position="88"/>
        <end position="142"/>
    </location>
</feature>
<dbReference type="PANTHER" id="PTHR43308:SF5">
    <property type="entry name" value="S-LAYER PROTEIN _ PEPTIDOGLYCAN ENDO-BETA-N-ACETYLGLUCOSAMINIDASE"/>
    <property type="match status" value="1"/>
</dbReference>